<dbReference type="Proteomes" id="UP000184231">
    <property type="component" value="Unassembled WGS sequence"/>
</dbReference>
<dbReference type="RefSeq" id="WP_072762806.1">
    <property type="nucleotide sequence ID" value="NZ_FQYX01000001.1"/>
</dbReference>
<gene>
    <name evidence="1" type="ORF">SAMN04487911_101252</name>
</gene>
<proteinExistence type="predicted"/>
<organism evidence="1 2">
    <name type="scientific">Arenibacter nanhaiticus</name>
    <dbReference type="NCBI Taxonomy" id="558155"/>
    <lineage>
        <taxon>Bacteria</taxon>
        <taxon>Pseudomonadati</taxon>
        <taxon>Bacteroidota</taxon>
        <taxon>Flavobacteriia</taxon>
        <taxon>Flavobacteriales</taxon>
        <taxon>Flavobacteriaceae</taxon>
        <taxon>Arenibacter</taxon>
    </lineage>
</organism>
<dbReference type="AlphaFoldDB" id="A0A1M6AL36"/>
<keyword evidence="2" id="KW-1185">Reference proteome</keyword>
<evidence type="ECO:0000313" key="2">
    <source>
        <dbReference type="Proteomes" id="UP000184231"/>
    </source>
</evidence>
<dbReference type="OrthoDB" id="9788332at2"/>
<sequence>MKQLLLLFLFLPMVGMSQYKLSVEVQGVPSDKGKVSVAVYNEANGFLKFDKVFKTDSTLAKENMTKVVIDDLPDGEYAIAVFHDENGNDTLDTNWLGIPKEAVGFSKAKMKTFGPPGFKDCAFEVHGDMNIKVWFN</sequence>
<dbReference type="InterPro" id="IPR018673">
    <property type="entry name" value="DUF2141"/>
</dbReference>
<protein>
    <submittedName>
        <fullName evidence="1">Uncharacterized conserved protein, DUF2141 family</fullName>
    </submittedName>
</protein>
<accession>A0A1M6AL36</accession>
<name>A0A1M6AL36_9FLAO</name>
<dbReference type="STRING" id="558155.SAMN04487911_101252"/>
<dbReference type="EMBL" id="FQYX01000001">
    <property type="protein sequence ID" value="SHI36923.1"/>
    <property type="molecule type" value="Genomic_DNA"/>
</dbReference>
<evidence type="ECO:0000313" key="1">
    <source>
        <dbReference type="EMBL" id="SHI36923.1"/>
    </source>
</evidence>
<reference evidence="1 2" key="1">
    <citation type="submission" date="2016-11" db="EMBL/GenBank/DDBJ databases">
        <authorList>
            <person name="Jaros S."/>
            <person name="Januszkiewicz K."/>
            <person name="Wedrychowicz H."/>
        </authorList>
    </citation>
    <scope>NUCLEOTIDE SEQUENCE [LARGE SCALE GENOMIC DNA]</scope>
    <source>
        <strain evidence="1 2">CGMCC 1.8863</strain>
    </source>
</reference>
<dbReference type="Pfam" id="PF09912">
    <property type="entry name" value="DUF2141"/>
    <property type="match status" value="1"/>
</dbReference>